<dbReference type="GO" id="GO:0006352">
    <property type="term" value="P:DNA-templated transcription initiation"/>
    <property type="evidence" value="ECO:0007669"/>
    <property type="project" value="InterPro"/>
</dbReference>
<dbReference type="GO" id="GO:0003677">
    <property type="term" value="F:DNA binding"/>
    <property type="evidence" value="ECO:0007669"/>
    <property type="project" value="InterPro"/>
</dbReference>
<dbReference type="InterPro" id="IPR036388">
    <property type="entry name" value="WH-like_DNA-bd_sf"/>
</dbReference>
<dbReference type="RefSeq" id="WP_144886811.1">
    <property type="nucleotide sequence ID" value="NZ_VLLE01000004.1"/>
</dbReference>
<name>A0A562SK45_9BACT</name>
<keyword evidence="3" id="KW-0731">Sigma factor</keyword>
<dbReference type="NCBIfam" id="TIGR02937">
    <property type="entry name" value="sigma70-ECF"/>
    <property type="match status" value="1"/>
</dbReference>
<dbReference type="InterPro" id="IPR039425">
    <property type="entry name" value="RNA_pol_sigma-70-like"/>
</dbReference>
<dbReference type="InterPro" id="IPR013324">
    <property type="entry name" value="RNA_pol_sigma_r3/r4-like"/>
</dbReference>
<evidence type="ECO:0000256" key="1">
    <source>
        <dbReference type="ARBA" id="ARBA00010641"/>
    </source>
</evidence>
<evidence type="ECO:0000313" key="8">
    <source>
        <dbReference type="Proteomes" id="UP000316167"/>
    </source>
</evidence>
<evidence type="ECO:0000256" key="2">
    <source>
        <dbReference type="ARBA" id="ARBA00023015"/>
    </source>
</evidence>
<dbReference type="InterPro" id="IPR013249">
    <property type="entry name" value="RNA_pol_sigma70_r4_t2"/>
</dbReference>
<dbReference type="InterPro" id="IPR014284">
    <property type="entry name" value="RNA_pol_sigma-70_dom"/>
</dbReference>
<reference evidence="7 8" key="1">
    <citation type="journal article" date="2015" name="Stand. Genomic Sci.">
        <title>Genomic Encyclopedia of Bacterial and Archaeal Type Strains, Phase III: the genomes of soil and plant-associated and newly described type strains.</title>
        <authorList>
            <person name="Whitman W.B."/>
            <person name="Woyke T."/>
            <person name="Klenk H.P."/>
            <person name="Zhou Y."/>
            <person name="Lilburn T.G."/>
            <person name="Beck B.J."/>
            <person name="De Vos P."/>
            <person name="Vandamme P."/>
            <person name="Eisen J.A."/>
            <person name="Garrity G."/>
            <person name="Hugenholtz P."/>
            <person name="Kyrpides N.C."/>
        </authorList>
    </citation>
    <scope>NUCLEOTIDE SEQUENCE [LARGE SCALE GENOMIC DNA]</scope>
    <source>
        <strain evidence="7 8">CGMCC 1.7271</strain>
    </source>
</reference>
<dbReference type="GO" id="GO:0016987">
    <property type="term" value="F:sigma factor activity"/>
    <property type="evidence" value="ECO:0007669"/>
    <property type="project" value="UniProtKB-KW"/>
</dbReference>
<evidence type="ECO:0000259" key="5">
    <source>
        <dbReference type="Pfam" id="PF04542"/>
    </source>
</evidence>
<keyword evidence="8" id="KW-1185">Reference proteome</keyword>
<dbReference type="Pfam" id="PF04542">
    <property type="entry name" value="Sigma70_r2"/>
    <property type="match status" value="1"/>
</dbReference>
<dbReference type="PANTHER" id="PTHR43133:SF45">
    <property type="entry name" value="RNA POLYMERASE ECF-TYPE SIGMA FACTOR"/>
    <property type="match status" value="1"/>
</dbReference>
<proteinExistence type="inferred from homology"/>
<dbReference type="EMBL" id="VLLE01000004">
    <property type="protein sequence ID" value="TWI81625.1"/>
    <property type="molecule type" value="Genomic_DNA"/>
</dbReference>
<dbReference type="InterPro" id="IPR007627">
    <property type="entry name" value="RNA_pol_sigma70_r2"/>
</dbReference>
<evidence type="ECO:0000259" key="6">
    <source>
        <dbReference type="Pfam" id="PF08281"/>
    </source>
</evidence>
<comment type="caution">
    <text evidence="7">The sequence shown here is derived from an EMBL/GenBank/DDBJ whole genome shotgun (WGS) entry which is preliminary data.</text>
</comment>
<evidence type="ECO:0000256" key="4">
    <source>
        <dbReference type="ARBA" id="ARBA00023163"/>
    </source>
</evidence>
<dbReference type="PANTHER" id="PTHR43133">
    <property type="entry name" value="RNA POLYMERASE ECF-TYPE SIGMA FACTO"/>
    <property type="match status" value="1"/>
</dbReference>
<dbReference type="SUPFAM" id="SSF88946">
    <property type="entry name" value="Sigma2 domain of RNA polymerase sigma factors"/>
    <property type="match status" value="1"/>
</dbReference>
<dbReference type="InterPro" id="IPR013325">
    <property type="entry name" value="RNA_pol_sigma_r2"/>
</dbReference>
<accession>A0A562SK45</accession>
<feature type="domain" description="RNA polymerase sigma-70 region 2" evidence="5">
    <location>
        <begin position="12"/>
        <end position="79"/>
    </location>
</feature>
<feature type="domain" description="RNA polymerase sigma factor 70 region 4 type 2" evidence="6">
    <location>
        <begin position="107"/>
        <end position="158"/>
    </location>
</feature>
<dbReference type="Proteomes" id="UP000316167">
    <property type="component" value="Unassembled WGS sequence"/>
</dbReference>
<gene>
    <name evidence="7" type="ORF">IQ13_2643</name>
</gene>
<protein>
    <submittedName>
        <fullName evidence="7">RNA polymerase sigma-70 factor (ECF subfamily)</fullName>
    </submittedName>
</protein>
<dbReference type="Pfam" id="PF08281">
    <property type="entry name" value="Sigma70_r4_2"/>
    <property type="match status" value="1"/>
</dbReference>
<keyword evidence="2" id="KW-0805">Transcription regulation</keyword>
<dbReference type="OrthoDB" id="9780326at2"/>
<sequence>MTTRTEQDFLLLVQEHQGIIRKVCHLYGRNDADRDDLYQEIVIQLWKAFGSFRGDAKISTWMYRIALNTAISNLRKQSRKVTLSFPEFIPKDEAETYEEKLKEEKLQQMYAAIGRLTEVEKAIVMLYLEDKSYDEMEEILGIGNGALRVKMNRIKEKLRSLTKAEAYGT</sequence>
<dbReference type="Gene3D" id="1.10.10.10">
    <property type="entry name" value="Winged helix-like DNA-binding domain superfamily/Winged helix DNA-binding domain"/>
    <property type="match status" value="1"/>
</dbReference>
<dbReference type="Gene3D" id="1.10.1740.10">
    <property type="match status" value="1"/>
</dbReference>
<evidence type="ECO:0000256" key="3">
    <source>
        <dbReference type="ARBA" id="ARBA00023082"/>
    </source>
</evidence>
<organism evidence="7 8">
    <name type="scientific">Lacibacter cauensis</name>
    <dbReference type="NCBI Taxonomy" id="510947"/>
    <lineage>
        <taxon>Bacteria</taxon>
        <taxon>Pseudomonadati</taxon>
        <taxon>Bacteroidota</taxon>
        <taxon>Chitinophagia</taxon>
        <taxon>Chitinophagales</taxon>
        <taxon>Chitinophagaceae</taxon>
        <taxon>Lacibacter</taxon>
    </lineage>
</organism>
<dbReference type="SUPFAM" id="SSF88659">
    <property type="entry name" value="Sigma3 and sigma4 domains of RNA polymerase sigma factors"/>
    <property type="match status" value="1"/>
</dbReference>
<dbReference type="AlphaFoldDB" id="A0A562SK45"/>
<evidence type="ECO:0000313" key="7">
    <source>
        <dbReference type="EMBL" id="TWI81625.1"/>
    </source>
</evidence>
<comment type="similarity">
    <text evidence="1">Belongs to the sigma-70 factor family. ECF subfamily.</text>
</comment>
<keyword evidence="4" id="KW-0804">Transcription</keyword>